<gene>
    <name evidence="1" type="ORF">BDV95DRAFT_576196</name>
</gene>
<sequence length="87" mass="10082">MLRYEEVYLFLLIIHGCFTERFREAGPSQGGCLATVRSPKKWGRGVFSSHGGLKCRELEVVVRFVGFENWDLEPSWFSIHWQCLATD</sequence>
<comment type="caution">
    <text evidence="1">The sequence shown here is derived from an EMBL/GenBank/DDBJ whole genome shotgun (WGS) entry which is preliminary data.</text>
</comment>
<dbReference type="AlphaFoldDB" id="A0A7C8I3A8"/>
<evidence type="ECO:0000313" key="1">
    <source>
        <dbReference type="EMBL" id="KAF2869748.1"/>
    </source>
</evidence>
<protein>
    <submittedName>
        <fullName evidence="1">Uncharacterized protein</fullName>
    </submittedName>
</protein>
<organism evidence="1 2">
    <name type="scientific">Massariosphaeria phaeospora</name>
    <dbReference type="NCBI Taxonomy" id="100035"/>
    <lineage>
        <taxon>Eukaryota</taxon>
        <taxon>Fungi</taxon>
        <taxon>Dikarya</taxon>
        <taxon>Ascomycota</taxon>
        <taxon>Pezizomycotina</taxon>
        <taxon>Dothideomycetes</taxon>
        <taxon>Pleosporomycetidae</taxon>
        <taxon>Pleosporales</taxon>
        <taxon>Pleosporales incertae sedis</taxon>
        <taxon>Massariosphaeria</taxon>
    </lineage>
</organism>
<dbReference type="EMBL" id="JAADJZ010000015">
    <property type="protein sequence ID" value="KAF2869748.1"/>
    <property type="molecule type" value="Genomic_DNA"/>
</dbReference>
<evidence type="ECO:0000313" key="2">
    <source>
        <dbReference type="Proteomes" id="UP000481861"/>
    </source>
</evidence>
<dbReference type="Proteomes" id="UP000481861">
    <property type="component" value="Unassembled WGS sequence"/>
</dbReference>
<reference evidence="1 2" key="1">
    <citation type="submission" date="2020-01" db="EMBL/GenBank/DDBJ databases">
        <authorList>
            <consortium name="DOE Joint Genome Institute"/>
            <person name="Haridas S."/>
            <person name="Albert R."/>
            <person name="Binder M."/>
            <person name="Bloem J."/>
            <person name="Labutti K."/>
            <person name="Salamov A."/>
            <person name="Andreopoulos B."/>
            <person name="Baker S.E."/>
            <person name="Barry K."/>
            <person name="Bills G."/>
            <person name="Bluhm B.H."/>
            <person name="Cannon C."/>
            <person name="Castanera R."/>
            <person name="Culley D.E."/>
            <person name="Daum C."/>
            <person name="Ezra D."/>
            <person name="Gonzalez J.B."/>
            <person name="Henrissat B."/>
            <person name="Kuo A."/>
            <person name="Liang C."/>
            <person name="Lipzen A."/>
            <person name="Lutzoni F."/>
            <person name="Magnuson J."/>
            <person name="Mondo S."/>
            <person name="Nolan M."/>
            <person name="Ohm R."/>
            <person name="Pangilinan J."/>
            <person name="Park H.-J.H."/>
            <person name="Ramirez L."/>
            <person name="Alfaro M."/>
            <person name="Sun H."/>
            <person name="Tritt A."/>
            <person name="Yoshinaga Y."/>
            <person name="Zwiers L.-H.L."/>
            <person name="Turgeon B.G."/>
            <person name="Goodwin S.B."/>
            <person name="Spatafora J.W."/>
            <person name="Crous P.W."/>
            <person name="Grigoriev I.V."/>
        </authorList>
    </citation>
    <scope>NUCLEOTIDE SEQUENCE [LARGE SCALE GENOMIC DNA]</scope>
    <source>
        <strain evidence="1 2">CBS 611.86</strain>
    </source>
</reference>
<accession>A0A7C8I3A8</accession>
<keyword evidence="2" id="KW-1185">Reference proteome</keyword>
<name>A0A7C8I3A8_9PLEO</name>
<proteinExistence type="predicted"/>